<gene>
    <name evidence="1" type="ORF">LCGC14_1596230</name>
</gene>
<proteinExistence type="predicted"/>
<sequence length="114" mass="12886">IKEMQSAMALAEDIAIKTLASGMMKGKSEKRIKKDIKIFLTPEKTKTHSRPISPKEAEGSGLNIKHEELKSDIWKLVYELYVRTNNFVSTHVLKCVENKDNSFVIGGEVPKLKK</sequence>
<comment type="caution">
    <text evidence="1">The sequence shown here is derived from an EMBL/GenBank/DDBJ whole genome shotgun (WGS) entry which is preliminary data.</text>
</comment>
<reference evidence="1" key="1">
    <citation type="journal article" date="2015" name="Nature">
        <title>Complex archaea that bridge the gap between prokaryotes and eukaryotes.</title>
        <authorList>
            <person name="Spang A."/>
            <person name="Saw J.H."/>
            <person name="Jorgensen S.L."/>
            <person name="Zaremba-Niedzwiedzka K."/>
            <person name="Martijn J."/>
            <person name="Lind A.E."/>
            <person name="van Eijk R."/>
            <person name="Schleper C."/>
            <person name="Guy L."/>
            <person name="Ettema T.J."/>
        </authorList>
    </citation>
    <scope>NUCLEOTIDE SEQUENCE</scope>
</reference>
<protein>
    <submittedName>
        <fullName evidence="1">Uncharacterized protein</fullName>
    </submittedName>
</protein>
<organism evidence="1">
    <name type="scientific">marine sediment metagenome</name>
    <dbReference type="NCBI Taxonomy" id="412755"/>
    <lineage>
        <taxon>unclassified sequences</taxon>
        <taxon>metagenomes</taxon>
        <taxon>ecological metagenomes</taxon>
    </lineage>
</organism>
<dbReference type="EMBL" id="LAZR01012743">
    <property type="protein sequence ID" value="KKM25312.1"/>
    <property type="molecule type" value="Genomic_DNA"/>
</dbReference>
<feature type="non-terminal residue" evidence="1">
    <location>
        <position position="1"/>
    </location>
</feature>
<accession>A0A0F9ICW3</accession>
<name>A0A0F9ICW3_9ZZZZ</name>
<dbReference type="AlphaFoldDB" id="A0A0F9ICW3"/>
<evidence type="ECO:0000313" key="1">
    <source>
        <dbReference type="EMBL" id="KKM25312.1"/>
    </source>
</evidence>